<evidence type="ECO:0000256" key="4">
    <source>
        <dbReference type="RuleBase" id="RU365031"/>
    </source>
</evidence>
<keyword evidence="2 4" id="KW-0808">Transferase</keyword>
<reference evidence="5 6" key="1">
    <citation type="submission" date="2018-12" db="EMBL/GenBank/DDBJ databases">
        <title>Lysinibacillus antri sp. nov., isolated from a cave soil.</title>
        <authorList>
            <person name="Narsing Rao M.P."/>
            <person name="Zhang H."/>
            <person name="Dong Z.-Y."/>
            <person name="Niu X.-K."/>
            <person name="Zhang K."/>
            <person name="Fang B.-Z."/>
            <person name="Kang Y.-Q."/>
            <person name="Xiao M."/>
            <person name="Li W.-J."/>
        </authorList>
    </citation>
    <scope>NUCLEOTIDE SEQUENCE [LARGE SCALE GENOMIC DNA]</scope>
    <source>
        <strain evidence="5 6">SYSU K30002</strain>
    </source>
</reference>
<dbReference type="InterPro" id="IPR028345">
    <property type="entry name" value="Antibiotic_NAT-like"/>
</dbReference>
<organism evidence="5 6">
    <name type="scientific">Lysinibacillus antri</name>
    <dbReference type="NCBI Taxonomy" id="2498145"/>
    <lineage>
        <taxon>Bacteria</taxon>
        <taxon>Bacillati</taxon>
        <taxon>Bacillota</taxon>
        <taxon>Bacilli</taxon>
        <taxon>Bacillales</taxon>
        <taxon>Bacillaceae</taxon>
        <taxon>Lysinibacillus</taxon>
    </lineage>
</organism>
<dbReference type="EMBL" id="RYYR01000007">
    <property type="protein sequence ID" value="RUL54196.1"/>
    <property type="molecule type" value="Genomic_DNA"/>
</dbReference>
<evidence type="ECO:0000313" key="5">
    <source>
        <dbReference type="EMBL" id="RUL54196.1"/>
    </source>
</evidence>
<dbReference type="PANTHER" id="PTHR11104:SF0">
    <property type="entry name" value="SPBETA PROPHAGE-DERIVED AMINOGLYCOSIDE N(3')-ACETYLTRANSFERASE-LIKE PROTEIN YOKD"/>
    <property type="match status" value="1"/>
</dbReference>
<accession>A0A3S0RK58</accession>
<dbReference type="PANTHER" id="PTHR11104">
    <property type="entry name" value="AMINOGLYCOSIDE N3-ACETYLTRANSFERASE"/>
    <property type="match status" value="1"/>
</dbReference>
<keyword evidence="6" id="KW-1185">Reference proteome</keyword>
<keyword evidence="3 4" id="KW-0012">Acyltransferase</keyword>
<gene>
    <name evidence="5" type="ORF">EK386_06700</name>
</gene>
<dbReference type="RefSeq" id="WP_126658265.1">
    <property type="nucleotide sequence ID" value="NZ_RYYR01000007.1"/>
</dbReference>
<dbReference type="InterPro" id="IPR003679">
    <property type="entry name" value="Amioglycoside_AcTrfase"/>
</dbReference>
<evidence type="ECO:0000256" key="1">
    <source>
        <dbReference type="ARBA" id="ARBA00006383"/>
    </source>
</evidence>
<sequence length="259" mass="29565">MSYILFKEIINNTGVETGDILLIGSDVTLLAYEALRNGEKFNANVFIDSIIEKLGQNGTLLFPTFNWDFCNGSTFDYNNTPSKVGALTNTALKRSDFKRTKHPIYSFAVWGKDQEYLCNLNNISSFGSDSPFAYLHEQKAKMLIMGLDYQKSFTFVHYVEEMVKASYRYQKNFTAPYINENGRKQERTYSMYVRNMYPEAITHLNPIGEELEKQGASCHLAINTVDFYLIDLAQAYSIIKYDIEHNGAKKLHIVAGQEG</sequence>
<keyword evidence="4" id="KW-0046">Antibiotic resistance</keyword>
<dbReference type="Proteomes" id="UP000287910">
    <property type="component" value="Unassembled WGS sequence"/>
</dbReference>
<dbReference type="SUPFAM" id="SSF110710">
    <property type="entry name" value="TTHA0583/YokD-like"/>
    <property type="match status" value="1"/>
</dbReference>
<dbReference type="EC" id="2.3.1.-" evidence="4"/>
<dbReference type="GO" id="GO:0046677">
    <property type="term" value="P:response to antibiotic"/>
    <property type="evidence" value="ECO:0007669"/>
    <property type="project" value="UniProtKB-KW"/>
</dbReference>
<comment type="similarity">
    <text evidence="1 4">Belongs to the antibiotic N-acetyltransferase family.</text>
</comment>
<evidence type="ECO:0000313" key="6">
    <source>
        <dbReference type="Proteomes" id="UP000287910"/>
    </source>
</evidence>
<comment type="caution">
    <text evidence="5">The sequence shown here is derived from an EMBL/GenBank/DDBJ whole genome shotgun (WGS) entry which is preliminary data.</text>
</comment>
<dbReference type="Pfam" id="PF02522">
    <property type="entry name" value="Antibiotic_NAT"/>
    <property type="match status" value="1"/>
</dbReference>
<proteinExistence type="inferred from homology"/>
<comment type="catalytic activity">
    <reaction evidence="4">
        <text>a 2-deoxystreptamine antibiotic + acetyl-CoA = an N(3)-acetyl-2-deoxystreptamine antibiotic + CoA + H(+)</text>
        <dbReference type="Rhea" id="RHEA:12665"/>
        <dbReference type="ChEBI" id="CHEBI:15378"/>
        <dbReference type="ChEBI" id="CHEBI:57287"/>
        <dbReference type="ChEBI" id="CHEBI:57288"/>
        <dbReference type="ChEBI" id="CHEBI:57921"/>
        <dbReference type="ChEBI" id="CHEBI:77452"/>
        <dbReference type="EC" id="2.3.1.81"/>
    </reaction>
</comment>
<protein>
    <recommendedName>
        <fullName evidence="4">Aminoglycoside N(3)-acetyltransferase</fullName>
        <ecNumber evidence="4">2.3.1.-</ecNumber>
    </recommendedName>
</protein>
<name>A0A3S0RK58_9BACI</name>
<dbReference type="AlphaFoldDB" id="A0A3S0RK58"/>
<evidence type="ECO:0000256" key="2">
    <source>
        <dbReference type="ARBA" id="ARBA00022679"/>
    </source>
</evidence>
<dbReference type="GO" id="GO:0046353">
    <property type="term" value="F:aminoglycoside 3-N-acetyltransferase activity"/>
    <property type="evidence" value="ECO:0007669"/>
    <property type="project" value="UniProtKB-EC"/>
</dbReference>
<evidence type="ECO:0000256" key="3">
    <source>
        <dbReference type="ARBA" id="ARBA00023315"/>
    </source>
</evidence>